<dbReference type="Proteomes" id="UP000287224">
    <property type="component" value="Unassembled WGS sequence"/>
</dbReference>
<dbReference type="Pfam" id="PF13302">
    <property type="entry name" value="Acetyltransf_3"/>
    <property type="match status" value="1"/>
</dbReference>
<name>A0A401ZME1_9CHLR</name>
<evidence type="ECO:0000313" key="5">
    <source>
        <dbReference type="EMBL" id="GCE07990.1"/>
    </source>
</evidence>
<evidence type="ECO:0000313" key="6">
    <source>
        <dbReference type="Proteomes" id="UP000287224"/>
    </source>
</evidence>
<organism evidence="5 6">
    <name type="scientific">Dictyobacter aurantiacus</name>
    <dbReference type="NCBI Taxonomy" id="1936993"/>
    <lineage>
        <taxon>Bacteria</taxon>
        <taxon>Bacillati</taxon>
        <taxon>Chloroflexota</taxon>
        <taxon>Ktedonobacteria</taxon>
        <taxon>Ktedonobacterales</taxon>
        <taxon>Dictyobacteraceae</taxon>
        <taxon>Dictyobacter</taxon>
    </lineage>
</organism>
<dbReference type="AlphaFoldDB" id="A0A401ZME1"/>
<dbReference type="SUPFAM" id="SSF55729">
    <property type="entry name" value="Acyl-CoA N-acyltransferases (Nat)"/>
    <property type="match status" value="1"/>
</dbReference>
<dbReference type="PROSITE" id="PS51186">
    <property type="entry name" value="GNAT"/>
    <property type="match status" value="1"/>
</dbReference>
<proteinExistence type="inferred from homology"/>
<accession>A0A401ZME1</accession>
<evidence type="ECO:0000256" key="2">
    <source>
        <dbReference type="ARBA" id="ARBA00023315"/>
    </source>
</evidence>
<keyword evidence="6" id="KW-1185">Reference proteome</keyword>
<evidence type="ECO:0000256" key="3">
    <source>
        <dbReference type="ARBA" id="ARBA00038502"/>
    </source>
</evidence>
<protein>
    <recommendedName>
        <fullName evidence="4">N-acetyltransferase domain-containing protein</fullName>
    </recommendedName>
</protein>
<dbReference type="InterPro" id="IPR016181">
    <property type="entry name" value="Acyl_CoA_acyltransferase"/>
</dbReference>
<keyword evidence="1" id="KW-0808">Transferase</keyword>
<dbReference type="InterPro" id="IPR000182">
    <property type="entry name" value="GNAT_dom"/>
</dbReference>
<keyword evidence="2" id="KW-0012">Acyltransferase</keyword>
<evidence type="ECO:0000256" key="1">
    <source>
        <dbReference type="ARBA" id="ARBA00022679"/>
    </source>
</evidence>
<dbReference type="PANTHER" id="PTHR43792:SF8">
    <property type="entry name" value="[RIBOSOMAL PROTEIN US5]-ALANINE N-ACETYLTRANSFERASE"/>
    <property type="match status" value="1"/>
</dbReference>
<dbReference type="GO" id="GO:0008999">
    <property type="term" value="F:protein-N-terminal-alanine acetyltransferase activity"/>
    <property type="evidence" value="ECO:0007669"/>
    <property type="project" value="TreeGrafter"/>
</dbReference>
<dbReference type="CDD" id="cd04301">
    <property type="entry name" value="NAT_SF"/>
    <property type="match status" value="1"/>
</dbReference>
<feature type="domain" description="N-acetyltransferase" evidence="4">
    <location>
        <begin position="27"/>
        <end position="185"/>
    </location>
</feature>
<reference evidence="6" key="1">
    <citation type="submission" date="2018-12" db="EMBL/GenBank/DDBJ databases">
        <title>Tengunoibacter tsumagoiensis gen. nov., sp. nov., Dictyobacter kobayashii sp. nov., D. alpinus sp. nov., and D. joshuensis sp. nov. and description of Dictyobacteraceae fam. nov. within the order Ktedonobacterales isolated from Tengu-no-mugimeshi.</title>
        <authorList>
            <person name="Wang C.M."/>
            <person name="Zheng Y."/>
            <person name="Sakai Y."/>
            <person name="Toyoda A."/>
            <person name="Minakuchi Y."/>
            <person name="Abe K."/>
            <person name="Yokota A."/>
            <person name="Yabe S."/>
        </authorList>
    </citation>
    <scope>NUCLEOTIDE SEQUENCE [LARGE SCALE GENOMIC DNA]</scope>
    <source>
        <strain evidence="6">S-27</strain>
    </source>
</reference>
<sequence length="197" mass="22381">MEANIREELELIMGNHPASKERDQNVIRIEPWGKDDLDILKKTLGDPTITRYLGGPESDEQLARRQVRYERLTDEGKGRMFKIIHVATGEAVGSVGYWDTNHNGEDIYETGWLVLPTFQGQGIASRATALAIAQARLDGKYRFLHAFPSVENQPSNAVCRKLGFTLIEECEFEYPKGHFMRCNDWRIDLSVDNAKLA</sequence>
<dbReference type="Gene3D" id="3.40.630.30">
    <property type="match status" value="1"/>
</dbReference>
<dbReference type="PANTHER" id="PTHR43792">
    <property type="entry name" value="GNAT FAMILY, PUTATIVE (AFU_ORTHOLOGUE AFUA_3G00765)-RELATED-RELATED"/>
    <property type="match status" value="1"/>
</dbReference>
<comment type="caution">
    <text evidence="5">The sequence shown here is derived from an EMBL/GenBank/DDBJ whole genome shotgun (WGS) entry which is preliminary data.</text>
</comment>
<dbReference type="InterPro" id="IPR051531">
    <property type="entry name" value="N-acetyltransferase"/>
</dbReference>
<dbReference type="EMBL" id="BIFQ01000002">
    <property type="protein sequence ID" value="GCE07990.1"/>
    <property type="molecule type" value="Genomic_DNA"/>
</dbReference>
<comment type="similarity">
    <text evidence="3">Belongs to the acetyltransferase family. RimJ subfamily.</text>
</comment>
<dbReference type="GO" id="GO:0005737">
    <property type="term" value="C:cytoplasm"/>
    <property type="evidence" value="ECO:0007669"/>
    <property type="project" value="TreeGrafter"/>
</dbReference>
<gene>
    <name evidence="5" type="ORF">KDAU_53190</name>
</gene>
<evidence type="ECO:0000259" key="4">
    <source>
        <dbReference type="PROSITE" id="PS51186"/>
    </source>
</evidence>